<keyword evidence="5" id="KW-1185">Reference proteome</keyword>
<organism evidence="4 5">
    <name type="scientific">Babesia microti (strain RI)</name>
    <dbReference type="NCBI Taxonomy" id="1133968"/>
    <lineage>
        <taxon>Eukaryota</taxon>
        <taxon>Sar</taxon>
        <taxon>Alveolata</taxon>
        <taxon>Apicomplexa</taxon>
        <taxon>Aconoidasida</taxon>
        <taxon>Piroplasmida</taxon>
        <taxon>Babesiidae</taxon>
        <taxon>Babesia</taxon>
    </lineage>
</organism>
<evidence type="ECO:0000259" key="3">
    <source>
        <dbReference type="PROSITE" id="PS51319"/>
    </source>
</evidence>
<protein>
    <recommendedName>
        <fullName evidence="3">TFIIS N-terminal domain-containing protein</fullName>
    </recommendedName>
</protein>
<name>I7IQ25_BABMR</name>
<feature type="compositionally biased region" description="Basic residues" evidence="2">
    <location>
        <begin position="401"/>
        <end position="416"/>
    </location>
</feature>
<dbReference type="Proteomes" id="UP000002899">
    <property type="component" value="Chromosome II"/>
</dbReference>
<dbReference type="EMBL" id="FO082872">
    <property type="protein sequence ID" value="CCF73415.1"/>
    <property type="molecule type" value="Genomic_DNA"/>
</dbReference>
<evidence type="ECO:0000313" key="5">
    <source>
        <dbReference type="Proteomes" id="UP000002899"/>
    </source>
</evidence>
<dbReference type="RefSeq" id="XP_012648024.1">
    <property type="nucleotide sequence ID" value="XM_012792570.1"/>
</dbReference>
<comment type="subcellular location">
    <subcellularLocation>
        <location evidence="1">Nucleus</location>
    </subcellularLocation>
</comment>
<reference evidence="4 5" key="1">
    <citation type="journal article" date="2012" name="Nucleic Acids Res.">
        <title>Sequencing of the smallest Apicomplexan genome from the human pathogen Babesia microti.</title>
        <authorList>
            <person name="Cornillot E."/>
            <person name="Hadj-Kaddour K."/>
            <person name="Dassouli A."/>
            <person name="Noel B."/>
            <person name="Ranwez V."/>
            <person name="Vacherie B."/>
            <person name="Augagneur Y."/>
            <person name="Bres V."/>
            <person name="Duclos A."/>
            <person name="Randazzo S."/>
            <person name="Carcy B."/>
            <person name="Debierre-Grockiego F."/>
            <person name="Delbecq S."/>
            <person name="Moubri-Menage K."/>
            <person name="Shams-Eldin H."/>
            <person name="Usmani-Brown S."/>
            <person name="Bringaud F."/>
            <person name="Wincker P."/>
            <person name="Vivares C.P."/>
            <person name="Schwarz R.T."/>
            <person name="Schetters T.P."/>
            <person name="Krause P.J."/>
            <person name="Gorenflot A."/>
            <person name="Berry V."/>
            <person name="Barbe V."/>
            <person name="Ben Mamoun C."/>
        </authorList>
    </citation>
    <scope>NUCLEOTIDE SEQUENCE [LARGE SCALE GENOMIC DNA]</scope>
    <source>
        <strain evidence="4 5">RI</strain>
    </source>
</reference>
<dbReference type="OrthoDB" id="361983at2759"/>
<feature type="region of interest" description="Disordered" evidence="2">
    <location>
        <begin position="400"/>
        <end position="421"/>
    </location>
</feature>
<dbReference type="SUPFAM" id="SSF47676">
    <property type="entry name" value="Conserved domain common to transcription factors TFIIS, elongin A, CRSP70"/>
    <property type="match status" value="1"/>
</dbReference>
<keyword evidence="1" id="KW-0539">Nucleus</keyword>
<dbReference type="VEuPathDB" id="PiroplasmaDB:BMR1_02g01260"/>
<dbReference type="GeneID" id="24424039"/>
<dbReference type="GO" id="GO:0005634">
    <property type="term" value="C:nucleus"/>
    <property type="evidence" value="ECO:0007669"/>
    <property type="project" value="UniProtKB-SubCell"/>
</dbReference>
<dbReference type="InterPro" id="IPR035441">
    <property type="entry name" value="TFIIS/LEDGF_dom_sf"/>
</dbReference>
<dbReference type="KEGG" id="bmic:BMR1_02g01260"/>
<reference evidence="4 5" key="2">
    <citation type="journal article" date="2013" name="PLoS ONE">
        <title>Whole genome mapping and re-organization of the nuclear and mitochondrial genomes of Babesia microti isolates.</title>
        <authorList>
            <person name="Cornillot E."/>
            <person name="Dassouli A."/>
            <person name="Garg A."/>
            <person name="Pachikara N."/>
            <person name="Randazzo S."/>
            <person name="Depoix D."/>
            <person name="Carcy B."/>
            <person name="Delbecq S."/>
            <person name="Frutos R."/>
            <person name="Silva J.C."/>
            <person name="Sutton R."/>
            <person name="Krause P.J."/>
            <person name="Mamoun C.B."/>
        </authorList>
    </citation>
    <scope>NUCLEOTIDE SEQUENCE [LARGE SCALE GENOMIC DNA]</scope>
    <source>
        <strain evidence="4 5">RI</strain>
    </source>
</reference>
<reference evidence="4 5" key="3">
    <citation type="journal article" date="2016" name="Sci. Rep.">
        <title>Genome-wide diversity and gene expression profiling of Babesia microti isolates identify polymorphic genes that mediate host-pathogen interactions.</title>
        <authorList>
            <person name="Silva J.C."/>
            <person name="Cornillot E."/>
            <person name="McCracken C."/>
            <person name="Usmani-Brown S."/>
            <person name="Dwivedi A."/>
            <person name="Ifeonu O.O."/>
            <person name="Crabtree J."/>
            <person name="Gotia H.T."/>
            <person name="Virji A.Z."/>
            <person name="Reynes C."/>
            <person name="Colinge J."/>
            <person name="Kumar V."/>
            <person name="Lawres L."/>
            <person name="Pazzi J.E."/>
            <person name="Pablo J.V."/>
            <person name="Hung C."/>
            <person name="Brancato J."/>
            <person name="Kumari P."/>
            <person name="Orvis J."/>
            <person name="Tretina K."/>
            <person name="Chibucos M."/>
            <person name="Ott S."/>
            <person name="Sadzewicz L."/>
            <person name="Sengamalay N."/>
            <person name="Shetty A.C."/>
            <person name="Su Q."/>
            <person name="Tallon L."/>
            <person name="Fraser C.M."/>
            <person name="Frutos R."/>
            <person name="Molina D.M."/>
            <person name="Krause P.J."/>
            <person name="Ben Mamoun C."/>
        </authorList>
    </citation>
    <scope>NUCLEOTIDE SEQUENCE [LARGE SCALE GENOMIC DNA]</scope>
    <source>
        <strain evidence="4 5">RI</strain>
    </source>
</reference>
<evidence type="ECO:0000256" key="2">
    <source>
        <dbReference type="SAM" id="MobiDB-lite"/>
    </source>
</evidence>
<evidence type="ECO:0000256" key="1">
    <source>
        <dbReference type="PROSITE-ProRule" id="PRU00649"/>
    </source>
</evidence>
<dbReference type="PROSITE" id="PS51319">
    <property type="entry name" value="TFIIS_N"/>
    <property type="match status" value="1"/>
</dbReference>
<dbReference type="Gene3D" id="1.20.930.10">
    <property type="entry name" value="Conserved domain common to transcription factors TFIIS, elongin A, CRSP70"/>
    <property type="match status" value="1"/>
</dbReference>
<accession>I7IQ25</accession>
<dbReference type="Pfam" id="PF08711">
    <property type="entry name" value="Med26"/>
    <property type="match status" value="1"/>
</dbReference>
<feature type="domain" description="TFIIS N-terminal" evidence="3">
    <location>
        <begin position="244"/>
        <end position="333"/>
    </location>
</feature>
<proteinExistence type="predicted"/>
<dbReference type="AlphaFoldDB" id="I7IQ25"/>
<sequence length="582" mass="65527">MTLEPRNEATDGTSVRYFTRSSIPGNRVGRRWNFDENIYYNEPEWLPEDDEQPDDFEIKDVYDYPLHKTHKNIEKRAPVKKSLVPLINITRCAYITHVPGIQETDLEYLNKWYQKYWRAINSSEFNYINLSDYIKNDILYNYKDPVKIQMYLGAQKILYNTGTIGDGIKHGGSESMSKSPNFRHFFSLALKNPVSLNSLIIMTNCVIMMKETLQDHDAQLIIVDVLLSCYPCALENFVKLGGVSHIKAYLDYLASNSVLDAHTNYLLKCFSLLGQLDITLDVLKQSKIGIPVNIIASGKINPKGTVQYECSDIGVKVKAADLIKRWKSIRDEAIQKPLKNTVKITPSGTNNNATSSSVNKDTKNLCFAKGVGNCDKPSNGEGKGSFVLNILDTLVEEHEKGRKRKQELRNAHKSTSSRKLEKKIARDSILVDSTVDKNSIWKNGPSDTVHGNHSRNYAKYSVDYNQQNSTSVMIPVGIPVITNPSSEPLHHIPQMSSVDHSYNKLPQQHVMPISNVQNADMQLVPPTINYNGVVNRSVNYHSHSNIEEGDSMGSSETAKVQSLLNFFRTNEANKMGCQGSAQ</sequence>
<dbReference type="InterPro" id="IPR017923">
    <property type="entry name" value="TFIIS_N"/>
</dbReference>
<evidence type="ECO:0000313" key="4">
    <source>
        <dbReference type="EMBL" id="CCF73415.1"/>
    </source>
</evidence>